<gene>
    <name evidence="1" type="ORF">DDZ13_05635</name>
</gene>
<accession>A0A317ZG85</accession>
<protein>
    <submittedName>
        <fullName evidence="1">Uncharacterized protein</fullName>
    </submittedName>
</protein>
<reference evidence="1 2" key="1">
    <citation type="submission" date="2018-05" db="EMBL/GenBank/DDBJ databases">
        <title>Coraliomargarita sinensis sp. nov., isolated from a marine solar saltern.</title>
        <authorList>
            <person name="Zhou L.Y."/>
        </authorList>
    </citation>
    <scope>NUCLEOTIDE SEQUENCE [LARGE SCALE GENOMIC DNA]</scope>
    <source>
        <strain evidence="1 2">WN38</strain>
    </source>
</reference>
<sequence>MKIIWNAHTMMQVRLTAKACRYQNFNRRVCFYLLTAYLLAVSLHAEPRTWKSTSGSTIKAVFLGSFGEDYWFEANEDGRFIKMPSKYISAADIKLVESGEVKGVFSDTICDEAEASIRLLEQLYTRPAEQLPADVETIGEAIELLILPLQPEGDEAEPIDVDYTKRRYKKAGIVEMPESGTILHVLKQLLATHDLSFRIEEGELIIGKL</sequence>
<name>A0A317ZG85_9BACT</name>
<dbReference type="Proteomes" id="UP000247099">
    <property type="component" value="Unassembled WGS sequence"/>
</dbReference>
<proteinExistence type="predicted"/>
<evidence type="ECO:0000313" key="1">
    <source>
        <dbReference type="EMBL" id="PXA04654.1"/>
    </source>
</evidence>
<evidence type="ECO:0000313" key="2">
    <source>
        <dbReference type="Proteomes" id="UP000247099"/>
    </source>
</evidence>
<keyword evidence="2" id="KW-1185">Reference proteome</keyword>
<dbReference type="RefSeq" id="WP_110130459.1">
    <property type="nucleotide sequence ID" value="NZ_QHJQ01000003.1"/>
</dbReference>
<organism evidence="1 2">
    <name type="scientific">Coraliomargarita sinensis</name>
    <dbReference type="NCBI Taxonomy" id="2174842"/>
    <lineage>
        <taxon>Bacteria</taxon>
        <taxon>Pseudomonadati</taxon>
        <taxon>Verrucomicrobiota</taxon>
        <taxon>Opitutia</taxon>
        <taxon>Puniceicoccales</taxon>
        <taxon>Coraliomargaritaceae</taxon>
        <taxon>Coraliomargarita</taxon>
    </lineage>
</organism>
<dbReference type="AlphaFoldDB" id="A0A317ZG85"/>
<comment type="caution">
    <text evidence="1">The sequence shown here is derived from an EMBL/GenBank/DDBJ whole genome shotgun (WGS) entry which is preliminary data.</text>
</comment>
<dbReference type="EMBL" id="QHJQ01000003">
    <property type="protein sequence ID" value="PXA04654.1"/>
    <property type="molecule type" value="Genomic_DNA"/>
</dbReference>
<dbReference type="InParanoid" id="A0A317ZG85"/>